<dbReference type="HOGENOM" id="CLU_030571_5_2_7"/>
<dbReference type="PANTHER" id="PTHR46233:SF3">
    <property type="entry name" value="HYDROXYACYLGLUTATHIONE HYDROLASE GLOC"/>
    <property type="match status" value="1"/>
</dbReference>
<dbReference type="InterPro" id="IPR051453">
    <property type="entry name" value="MBL_Glyoxalase_II"/>
</dbReference>
<protein>
    <submittedName>
        <fullName evidence="6">Metallo-beta-lactamase</fullName>
    </submittedName>
</protein>
<organism evidence="6 7">
    <name type="scientific">Helicobacter pylori NY40</name>
    <dbReference type="NCBI Taxonomy" id="1426844"/>
    <lineage>
        <taxon>Bacteria</taxon>
        <taxon>Pseudomonadati</taxon>
        <taxon>Campylobacterota</taxon>
        <taxon>Epsilonproteobacteria</taxon>
        <taxon>Campylobacterales</taxon>
        <taxon>Helicobacteraceae</taxon>
        <taxon>Helicobacter</taxon>
    </lineage>
</organism>
<evidence type="ECO:0000313" key="6">
    <source>
        <dbReference type="EMBL" id="BAO98501.1"/>
    </source>
</evidence>
<dbReference type="InterPro" id="IPR001279">
    <property type="entry name" value="Metallo-B-lactamas"/>
</dbReference>
<dbReference type="GO" id="GO:0046872">
    <property type="term" value="F:metal ion binding"/>
    <property type="evidence" value="ECO:0007669"/>
    <property type="project" value="UniProtKB-KW"/>
</dbReference>
<keyword evidence="2" id="KW-0479">Metal-binding</keyword>
<dbReference type="SUPFAM" id="SSF56281">
    <property type="entry name" value="Metallo-hydrolase/oxidoreductase"/>
    <property type="match status" value="1"/>
</dbReference>
<name>A0A060Q1Z8_HELPX</name>
<evidence type="ECO:0000256" key="1">
    <source>
        <dbReference type="ARBA" id="ARBA00001947"/>
    </source>
</evidence>
<sequence>MEILRRECGAVEENAYIVKLSSGIDFIIDPGFSSSEWVLENAKNPKAILITHGHYDHVWDSAQLSKALKDTPIYAPKDDVFMLENDIFHLGMPVFSPNFSVPCNKGCTTLEIANTTIKYWHFPGHTPGCSIIEIEGVIFSGDFIFYRSIGRYDFPYSNEKDMKESLLRFQNLDFPKDIEIYPGHGDKTSFFAEREHSKIWVSRMA</sequence>
<dbReference type="RefSeq" id="WP_000404685.1">
    <property type="nucleotide sequence ID" value="NZ_AP014523.1"/>
</dbReference>
<keyword evidence="3" id="KW-0378">Hydrolase</keyword>
<evidence type="ECO:0000259" key="5">
    <source>
        <dbReference type="SMART" id="SM00849"/>
    </source>
</evidence>
<reference evidence="6 7" key="1">
    <citation type="submission" date="2013-11" db="EMBL/GenBank/DDBJ databases">
        <title>Estimation of Helicobacter pylori bacteriophage ecology using H. pylori isolates.</title>
        <authorList>
            <person name="Uchiyama J."/>
            <person name="Takemura-Uchiyama I."/>
            <person name="Ujihara T."/>
            <person name="Matsuzaki S."/>
        </authorList>
    </citation>
    <scope>NUCLEOTIDE SEQUENCE [LARGE SCALE GENOMIC DNA]</scope>
    <source>
        <strain evidence="6 7">NY40</strain>
    </source>
</reference>
<dbReference type="InterPro" id="IPR036866">
    <property type="entry name" value="RibonucZ/Hydroxyglut_hydro"/>
</dbReference>
<evidence type="ECO:0000256" key="4">
    <source>
        <dbReference type="ARBA" id="ARBA00022833"/>
    </source>
</evidence>
<dbReference type="Pfam" id="PF00753">
    <property type="entry name" value="Lactamase_B"/>
    <property type="match status" value="1"/>
</dbReference>
<dbReference type="EMBL" id="AP014523">
    <property type="protein sequence ID" value="BAO98501.1"/>
    <property type="molecule type" value="Genomic_DNA"/>
</dbReference>
<dbReference type="Proteomes" id="UP000031662">
    <property type="component" value="Chromosome"/>
</dbReference>
<dbReference type="AlphaFoldDB" id="A0A060Q1Z8"/>
<dbReference type="GO" id="GO:0016787">
    <property type="term" value="F:hydrolase activity"/>
    <property type="evidence" value="ECO:0007669"/>
    <property type="project" value="UniProtKB-KW"/>
</dbReference>
<evidence type="ECO:0000313" key="7">
    <source>
        <dbReference type="Proteomes" id="UP000031662"/>
    </source>
</evidence>
<comment type="cofactor">
    <cofactor evidence="1">
        <name>Zn(2+)</name>
        <dbReference type="ChEBI" id="CHEBI:29105"/>
    </cofactor>
</comment>
<accession>A0A060Q1Z8</accession>
<evidence type="ECO:0000256" key="2">
    <source>
        <dbReference type="ARBA" id="ARBA00022723"/>
    </source>
</evidence>
<gene>
    <name evidence="6" type="ORF">NY40_1495</name>
</gene>
<feature type="domain" description="Metallo-beta-lactamase" evidence="5">
    <location>
        <begin position="12"/>
        <end position="184"/>
    </location>
</feature>
<dbReference type="SMART" id="SM00849">
    <property type="entry name" value="Lactamase_B"/>
    <property type="match status" value="1"/>
</dbReference>
<dbReference type="PANTHER" id="PTHR46233">
    <property type="entry name" value="HYDROXYACYLGLUTATHIONE HYDROLASE GLOC"/>
    <property type="match status" value="1"/>
</dbReference>
<proteinExistence type="predicted"/>
<dbReference type="Gene3D" id="3.60.15.10">
    <property type="entry name" value="Ribonuclease Z/Hydroxyacylglutathione hydrolase-like"/>
    <property type="match status" value="1"/>
</dbReference>
<evidence type="ECO:0000256" key="3">
    <source>
        <dbReference type="ARBA" id="ARBA00022801"/>
    </source>
</evidence>
<dbReference type="CDD" id="cd06262">
    <property type="entry name" value="metallo-hydrolase-like_MBL-fold"/>
    <property type="match status" value="1"/>
</dbReference>
<keyword evidence="4" id="KW-0862">Zinc</keyword>